<evidence type="ECO:0000256" key="9">
    <source>
        <dbReference type="ARBA" id="ARBA00022729"/>
    </source>
</evidence>
<keyword evidence="17" id="KW-1185">Reference proteome</keyword>
<keyword evidence="8 14" id="KW-0812">Transmembrane</keyword>
<evidence type="ECO:0000256" key="4">
    <source>
        <dbReference type="ARBA" id="ARBA00022475"/>
    </source>
</evidence>
<dbReference type="AlphaFoldDB" id="A0A830F9Z7"/>
<keyword evidence="6" id="KW-0964">Secreted</keyword>
<keyword evidence="4" id="KW-1003">Cell membrane</keyword>
<dbReference type="NCBIfam" id="TIGR04126">
    <property type="entry name" value="PGF_CTERM"/>
    <property type="match status" value="1"/>
</dbReference>
<evidence type="ECO:0000256" key="1">
    <source>
        <dbReference type="ARBA" id="ARBA00004236"/>
    </source>
</evidence>
<accession>A0A830F9Z7</accession>
<gene>
    <name evidence="16" type="ORF">GCM10009037_17230</name>
</gene>
<dbReference type="GO" id="GO:0007156">
    <property type="term" value="P:homophilic cell adhesion via plasma membrane adhesion molecules"/>
    <property type="evidence" value="ECO:0007669"/>
    <property type="project" value="InterPro"/>
</dbReference>
<evidence type="ECO:0000313" key="16">
    <source>
        <dbReference type="EMBL" id="GGL34179.1"/>
    </source>
</evidence>
<feature type="transmembrane region" description="Helical" evidence="14">
    <location>
        <begin position="849"/>
        <end position="867"/>
    </location>
</feature>
<evidence type="ECO:0000256" key="8">
    <source>
        <dbReference type="ARBA" id="ARBA00022692"/>
    </source>
</evidence>
<dbReference type="EMBL" id="BMPF01000002">
    <property type="protein sequence ID" value="GGL34179.1"/>
    <property type="molecule type" value="Genomic_DNA"/>
</dbReference>
<evidence type="ECO:0000256" key="11">
    <source>
        <dbReference type="ARBA" id="ARBA00023136"/>
    </source>
</evidence>
<evidence type="ECO:0000256" key="14">
    <source>
        <dbReference type="SAM" id="Phobius"/>
    </source>
</evidence>
<organism evidence="16 17">
    <name type="scientific">Halarchaeum grantii</name>
    <dbReference type="NCBI Taxonomy" id="1193105"/>
    <lineage>
        <taxon>Archaea</taxon>
        <taxon>Methanobacteriati</taxon>
        <taxon>Methanobacteriota</taxon>
        <taxon>Stenosarchaea group</taxon>
        <taxon>Halobacteria</taxon>
        <taxon>Halobacteriales</taxon>
        <taxon>Halobacteriaceae</taxon>
    </lineage>
</organism>
<dbReference type="Pfam" id="PF25162">
    <property type="entry name" value="DUF7827"/>
    <property type="match status" value="1"/>
</dbReference>
<evidence type="ECO:0000259" key="15">
    <source>
        <dbReference type="PROSITE" id="PS50268"/>
    </source>
</evidence>
<dbReference type="GO" id="GO:0030115">
    <property type="term" value="C:S-layer"/>
    <property type="evidence" value="ECO:0007669"/>
    <property type="project" value="UniProtKB-SubCell"/>
</dbReference>
<feature type="compositionally biased region" description="Low complexity" evidence="13">
    <location>
        <begin position="809"/>
        <end position="844"/>
    </location>
</feature>
<evidence type="ECO:0000313" key="17">
    <source>
        <dbReference type="Proteomes" id="UP000628840"/>
    </source>
</evidence>
<dbReference type="RefSeq" id="WP_188883397.1">
    <property type="nucleotide sequence ID" value="NZ_BMPF01000002.1"/>
</dbReference>
<dbReference type="InterPro" id="IPR002126">
    <property type="entry name" value="Cadherin-like_dom"/>
</dbReference>
<dbReference type="Pfam" id="PF18204">
    <property type="entry name" value="PGF-CTERM"/>
    <property type="match status" value="1"/>
</dbReference>
<evidence type="ECO:0000256" key="7">
    <source>
        <dbReference type="ARBA" id="ARBA00022601"/>
    </source>
</evidence>
<dbReference type="GO" id="GO:0005886">
    <property type="term" value="C:plasma membrane"/>
    <property type="evidence" value="ECO:0007669"/>
    <property type="project" value="UniProtKB-SubCell"/>
</dbReference>
<keyword evidence="11 14" id="KW-0472">Membrane</keyword>
<evidence type="ECO:0000256" key="3">
    <source>
        <dbReference type="ARBA" id="ARBA00009327"/>
    </source>
</evidence>
<dbReference type="OrthoDB" id="325633at2157"/>
<keyword evidence="10 14" id="KW-1133">Transmembrane helix</keyword>
<comment type="caution">
    <text evidence="16">The sequence shown here is derived from an EMBL/GenBank/DDBJ whole genome shotgun (WGS) entry which is preliminary data.</text>
</comment>
<reference evidence="16 17" key="1">
    <citation type="journal article" date="2019" name="Int. J. Syst. Evol. Microbiol.">
        <title>The Global Catalogue of Microorganisms (GCM) 10K type strain sequencing project: providing services to taxonomists for standard genome sequencing and annotation.</title>
        <authorList>
            <consortium name="The Broad Institute Genomics Platform"/>
            <consortium name="The Broad Institute Genome Sequencing Center for Infectious Disease"/>
            <person name="Wu L."/>
            <person name="Ma J."/>
        </authorList>
    </citation>
    <scope>NUCLEOTIDE SEQUENCE [LARGE SCALE GENOMIC DNA]</scope>
    <source>
        <strain evidence="16 17">JCM 19585</strain>
    </source>
</reference>
<keyword evidence="9" id="KW-0732">Signal</keyword>
<dbReference type="InterPro" id="IPR057149">
    <property type="entry name" value="DUF7827"/>
</dbReference>
<comment type="subcellular location">
    <subcellularLocation>
        <location evidence="1">Cell membrane</location>
    </subcellularLocation>
    <subcellularLocation>
        <location evidence="2">Secreted</location>
        <location evidence="2">Cell wall</location>
        <location evidence="2">S-layer</location>
    </subcellularLocation>
</comment>
<dbReference type="NCBIfam" id="TIGR04207">
    <property type="entry name" value="halo_sig_pep"/>
    <property type="match status" value="1"/>
</dbReference>
<evidence type="ECO:0000256" key="6">
    <source>
        <dbReference type="ARBA" id="ARBA00022525"/>
    </source>
</evidence>
<comment type="similarity">
    <text evidence="3">Belongs to the halobacterial S-layer protein family.</text>
</comment>
<evidence type="ECO:0000256" key="10">
    <source>
        <dbReference type="ARBA" id="ARBA00022989"/>
    </source>
</evidence>
<evidence type="ECO:0000256" key="5">
    <source>
        <dbReference type="ARBA" id="ARBA00022512"/>
    </source>
</evidence>
<dbReference type="PROSITE" id="PS50268">
    <property type="entry name" value="CADHERIN_2"/>
    <property type="match status" value="1"/>
</dbReference>
<feature type="region of interest" description="Disordered" evidence="13">
    <location>
        <begin position="807"/>
        <end position="848"/>
    </location>
</feature>
<proteinExistence type="inferred from homology"/>
<dbReference type="InterPro" id="IPR026452">
    <property type="entry name" value="Surf_glycop_sig_pep"/>
</dbReference>
<evidence type="ECO:0000256" key="12">
    <source>
        <dbReference type="ARBA" id="ARBA00023180"/>
    </source>
</evidence>
<sequence>MTGSKSKFRAVFLSALMVLSVFGGAIAFSGGAAAVTNVSSDSINGGTLSPSEGSTVTYDNVTFNLVDLNNNNSGQTVNVELGFDNGGEIVSTSGVSSNISSSSGTNQDGNLTFTLTPSSSNKTASVTVDDLEVAYPLVSANQDTNLIASVDDTGGDNADYTIGNTITIQDDASNEDIAEKYGADAAYDYDSIEGNLVWKGQEIAVYNVTPNTQIQLQQKTGDDSFSTRVQRTSDANGVVVFDTSSRSEDSYRVRDPDAASASGAFDITTQYLDASFEDDTVNNEGSESTVDLEMDSNRGTFNVNVTESDEDLSPEDLEDIFQGAFTVTDPDTDDEVITISGVSGGDTYSVDFDGIDAGDYNLNFSVTDTTAEDTSSITVEEVSDGSANFANSTVIDQQGDYVPITVEVSGADDTASLVIGDYSEDGYQYNATVVDDDNDGKVKVYFNTYRAGQGHDDLLELADSDDAIENQEEHPSASIDGLLDAGDYDVYTMAGDDQNDNYTDVINGADDVMLLSLTESSLNNMTTWVAPSGSEGNFEDLDELMTAVEDGDLTQTSTAAKGDRAVFALDAGGLSGLYNASESGDVTSEFENAVNNSNVTFHLNQTNPQQNRPAAKLNVTQTIQQDALKAIADPANNTYYVIVSTGTASFDRGTTTDVSITSSALDLRDDAEFNGTVTVKDQALLGDDERGIYSDEDDWEDISSMLTLQDRDADFDSDPVEVQSASDQSITGTATVAPGTELTIRTSATGDNAGSRFVKSTTVTVTENQTWSATFDFSDVDAGTEFDARLSGSNVPQVTVDGNVVEQQTTTTSTTSTTTSTTSTTTSTTSTTTSATSTTTSTTSGGTPGFGAGVALVALAGAALLALRRDN</sequence>
<keyword evidence="5" id="KW-0134">Cell wall</keyword>
<protein>
    <recommendedName>
        <fullName evidence="15">Cadherin domain-containing protein</fullName>
    </recommendedName>
</protein>
<feature type="domain" description="Cadherin" evidence="15">
    <location>
        <begin position="284"/>
        <end position="389"/>
    </location>
</feature>
<evidence type="ECO:0000256" key="13">
    <source>
        <dbReference type="SAM" id="MobiDB-lite"/>
    </source>
</evidence>
<name>A0A830F9Z7_9EURY</name>
<dbReference type="NCBIfam" id="NF045517">
    <property type="entry name" value="halo_surf_dom"/>
    <property type="match status" value="1"/>
</dbReference>
<evidence type="ECO:0000256" key="2">
    <source>
        <dbReference type="ARBA" id="ARBA00004237"/>
    </source>
</evidence>
<keyword evidence="12" id="KW-0325">Glycoprotein</keyword>
<dbReference type="InterPro" id="IPR026371">
    <property type="entry name" value="PGF_CTERM"/>
</dbReference>
<dbReference type="Proteomes" id="UP000628840">
    <property type="component" value="Unassembled WGS sequence"/>
</dbReference>
<dbReference type="GO" id="GO:0005509">
    <property type="term" value="F:calcium ion binding"/>
    <property type="evidence" value="ECO:0007669"/>
    <property type="project" value="InterPro"/>
</dbReference>
<keyword evidence="7" id="KW-0701">S-layer</keyword>